<dbReference type="InterPro" id="IPR018466">
    <property type="entry name" value="Kre9/Knh1-like_N"/>
</dbReference>
<evidence type="ECO:0000259" key="4">
    <source>
        <dbReference type="Pfam" id="PF10342"/>
    </source>
</evidence>
<evidence type="ECO:0000256" key="2">
    <source>
        <dbReference type="SAM" id="MobiDB-lite"/>
    </source>
</evidence>
<feature type="domain" description="Yeast cell wall synthesis Kre9/Knh1-like N-terminal" evidence="4">
    <location>
        <begin position="28"/>
        <end position="116"/>
    </location>
</feature>
<organism evidence="5">
    <name type="scientific">Ajellomyces dermatitidis (strain ATCC 18188 / CBS 674.68)</name>
    <name type="common">Blastomyces dermatitidis</name>
    <dbReference type="NCBI Taxonomy" id="653446"/>
    <lineage>
        <taxon>Eukaryota</taxon>
        <taxon>Fungi</taxon>
        <taxon>Dikarya</taxon>
        <taxon>Ascomycota</taxon>
        <taxon>Pezizomycotina</taxon>
        <taxon>Eurotiomycetes</taxon>
        <taxon>Eurotiomycetidae</taxon>
        <taxon>Onygenales</taxon>
        <taxon>Ajellomycetaceae</taxon>
        <taxon>Blastomyces</taxon>
    </lineage>
</organism>
<reference evidence="5" key="1">
    <citation type="submission" date="2010-03" db="EMBL/GenBank/DDBJ databases">
        <title>Annotation of Blastomyces dermatitidis strain ATCC 18188.</title>
        <authorList>
            <consortium name="The Broad Institute Genome Sequencing Platform"/>
            <consortium name="Broad Institute Genome Sequencing Center for Infectious Disease."/>
            <person name="Cuomo C."/>
            <person name="Klein B."/>
            <person name="Sullivan T."/>
            <person name="Heitman J."/>
            <person name="Young S."/>
            <person name="Zeng Q."/>
            <person name="Gargeya S."/>
            <person name="Alvarado L."/>
            <person name="Berlin A.M."/>
            <person name="Chapman S.B."/>
            <person name="Chen Z."/>
            <person name="Freedman E."/>
            <person name="Gellesch M."/>
            <person name="Goldberg J."/>
            <person name="Griggs A."/>
            <person name="Gujja S."/>
            <person name="Heilman E."/>
            <person name="Heiman D."/>
            <person name="Howarth C."/>
            <person name="Mehta T."/>
            <person name="Neiman D."/>
            <person name="Pearson M."/>
            <person name="Roberts A."/>
            <person name="Saif S."/>
            <person name="Shea T."/>
            <person name="Shenoy N."/>
            <person name="Sisk P."/>
            <person name="Stolte C."/>
            <person name="Sykes S."/>
            <person name="White J."/>
            <person name="Yandava C."/>
            <person name="Haas B."/>
            <person name="Nusbaum C."/>
            <person name="Birren B."/>
        </authorList>
    </citation>
    <scope>NUCLEOTIDE SEQUENCE [LARGE SCALE GENOMIC DNA]</scope>
    <source>
        <strain evidence="5">ATCC 18188</strain>
    </source>
</reference>
<evidence type="ECO:0000313" key="5">
    <source>
        <dbReference type="EMBL" id="EGE86931.2"/>
    </source>
</evidence>
<dbReference type="PANTHER" id="PTHR40633:SF5">
    <property type="entry name" value="ANCHORED PROTEIN, PUTATIVE (AFU_ORTHOLOGUE AFUA_8G04370)-RELATED"/>
    <property type="match status" value="1"/>
</dbReference>
<feature type="signal peptide" evidence="3">
    <location>
        <begin position="1"/>
        <end position="18"/>
    </location>
</feature>
<gene>
    <name evidence="5" type="ORF">BDDG_09882</name>
</gene>
<protein>
    <recommendedName>
        <fullName evidence="4">Yeast cell wall synthesis Kre9/Knh1-like N-terminal domain-containing protein</fullName>
    </recommendedName>
</protein>
<dbReference type="AlphaFoldDB" id="F2TUL8"/>
<dbReference type="Proteomes" id="UP000007802">
    <property type="component" value="Unassembled WGS sequence"/>
</dbReference>
<proteinExistence type="predicted"/>
<dbReference type="OrthoDB" id="2260257at2759"/>
<name>F2TUL8_AJEDA</name>
<dbReference type="PANTHER" id="PTHR40633">
    <property type="entry name" value="MATRIX PROTEIN, PUTATIVE (AFU_ORTHOLOGUE AFUA_8G05410)-RELATED"/>
    <property type="match status" value="1"/>
</dbReference>
<evidence type="ECO:0000256" key="3">
    <source>
        <dbReference type="SAM" id="SignalP"/>
    </source>
</evidence>
<dbReference type="InterPro" id="IPR052982">
    <property type="entry name" value="SRP1/TIP1-like"/>
</dbReference>
<accession>F2TUL8</accession>
<sequence>MRSIIYLAVTAFAAVVAAQSNGNPFNVPSDGYQFVAGKPTTVTWEPTTPGTVSLRLQMGANVTPQDGIPLGGAKPPQLRQLRIHPPADIPTASTYYLQIMDDDHPENSNYSPMFSIGGTTGTGTALTPISTTATETRTTDTSDSSSATTTTATTDSASTTMTTSASTTTSSSSSSSASSSSTPSPTGDATNAPDPNSAMSIARPGFMLSAVLALMSFL</sequence>
<evidence type="ECO:0000256" key="1">
    <source>
        <dbReference type="ARBA" id="ARBA00022729"/>
    </source>
</evidence>
<dbReference type="EMBL" id="GG749883">
    <property type="protein sequence ID" value="EGE86931.2"/>
    <property type="molecule type" value="Genomic_DNA"/>
</dbReference>
<feature type="region of interest" description="Disordered" evidence="2">
    <location>
        <begin position="107"/>
        <end position="197"/>
    </location>
</feature>
<dbReference type="Pfam" id="PF10342">
    <property type="entry name" value="Kre9_KNH"/>
    <property type="match status" value="1"/>
</dbReference>
<dbReference type="HOGENOM" id="CLU_1810692_0_0_1"/>
<feature type="compositionally biased region" description="Low complexity" evidence="2">
    <location>
        <begin position="122"/>
        <end position="190"/>
    </location>
</feature>
<feature type="chain" id="PRO_5005346566" description="Yeast cell wall synthesis Kre9/Knh1-like N-terminal domain-containing protein" evidence="3">
    <location>
        <begin position="19"/>
        <end position="218"/>
    </location>
</feature>
<keyword evidence="1 3" id="KW-0732">Signal</keyword>